<dbReference type="InterPro" id="IPR036388">
    <property type="entry name" value="WH-like_DNA-bd_sf"/>
</dbReference>
<dbReference type="PANTHER" id="PTHR30126">
    <property type="entry name" value="HTH-TYPE TRANSCRIPTIONAL REGULATOR"/>
    <property type="match status" value="1"/>
</dbReference>
<comment type="similarity">
    <text evidence="1">Belongs to the LysR transcriptional regulatory family.</text>
</comment>
<protein>
    <submittedName>
        <fullName evidence="6">LysR family transcriptional regulator</fullName>
    </submittedName>
</protein>
<keyword evidence="2" id="KW-0805">Transcription regulation</keyword>
<dbReference type="EMBL" id="JBGCUO010000001">
    <property type="protein sequence ID" value="MEY1660711.1"/>
    <property type="molecule type" value="Genomic_DNA"/>
</dbReference>
<proteinExistence type="inferred from homology"/>
<dbReference type="InterPro" id="IPR036390">
    <property type="entry name" value="WH_DNA-bd_sf"/>
</dbReference>
<dbReference type="Pfam" id="PF00126">
    <property type="entry name" value="HTH_1"/>
    <property type="match status" value="1"/>
</dbReference>
<feature type="domain" description="HTH lysR-type" evidence="5">
    <location>
        <begin position="6"/>
        <end position="63"/>
    </location>
</feature>
<reference evidence="6 7" key="1">
    <citation type="submission" date="2024-07" db="EMBL/GenBank/DDBJ databases">
        <authorList>
            <person name="Ren Q."/>
        </authorList>
    </citation>
    <scope>NUCLEOTIDE SEQUENCE [LARGE SCALE GENOMIC DNA]</scope>
    <source>
        <strain evidence="6 7">REN37</strain>
    </source>
</reference>
<gene>
    <name evidence="6" type="ORF">AB5I84_00945</name>
</gene>
<evidence type="ECO:0000256" key="4">
    <source>
        <dbReference type="ARBA" id="ARBA00023163"/>
    </source>
</evidence>
<dbReference type="PANTHER" id="PTHR30126:SF88">
    <property type="entry name" value="TRANSCRIPTIONAL REGULATOR-RELATED"/>
    <property type="match status" value="1"/>
</dbReference>
<evidence type="ECO:0000256" key="1">
    <source>
        <dbReference type="ARBA" id="ARBA00009437"/>
    </source>
</evidence>
<dbReference type="Gene3D" id="1.10.10.10">
    <property type="entry name" value="Winged helix-like DNA-binding domain superfamily/Winged helix DNA-binding domain"/>
    <property type="match status" value="1"/>
</dbReference>
<comment type="caution">
    <text evidence="6">The sequence shown here is derived from an EMBL/GenBank/DDBJ whole genome shotgun (WGS) entry which is preliminary data.</text>
</comment>
<evidence type="ECO:0000313" key="6">
    <source>
        <dbReference type="EMBL" id="MEY1660711.1"/>
    </source>
</evidence>
<dbReference type="SUPFAM" id="SSF46785">
    <property type="entry name" value="Winged helix' DNA-binding domain"/>
    <property type="match status" value="1"/>
</dbReference>
<dbReference type="SUPFAM" id="SSF53850">
    <property type="entry name" value="Periplasmic binding protein-like II"/>
    <property type="match status" value="1"/>
</dbReference>
<dbReference type="Proteomes" id="UP001562065">
    <property type="component" value="Unassembled WGS sequence"/>
</dbReference>
<dbReference type="InterPro" id="IPR005119">
    <property type="entry name" value="LysR_subst-bd"/>
</dbReference>
<dbReference type="InterPro" id="IPR000847">
    <property type="entry name" value="LysR_HTH_N"/>
</dbReference>
<name>A0ABV4ACY7_9GAMM</name>
<keyword evidence="4" id="KW-0804">Transcription</keyword>
<accession>A0ABV4ACY7</accession>
<evidence type="ECO:0000256" key="2">
    <source>
        <dbReference type="ARBA" id="ARBA00023015"/>
    </source>
</evidence>
<dbReference type="RefSeq" id="WP_369453955.1">
    <property type="nucleotide sequence ID" value="NZ_JBGCUO010000001.1"/>
</dbReference>
<evidence type="ECO:0000259" key="5">
    <source>
        <dbReference type="PROSITE" id="PS50931"/>
    </source>
</evidence>
<organism evidence="6 7">
    <name type="scientific">Isoalcanivorax beigongshangi</name>
    <dbReference type="NCBI Taxonomy" id="3238810"/>
    <lineage>
        <taxon>Bacteria</taxon>
        <taxon>Pseudomonadati</taxon>
        <taxon>Pseudomonadota</taxon>
        <taxon>Gammaproteobacteria</taxon>
        <taxon>Oceanospirillales</taxon>
        <taxon>Alcanivoracaceae</taxon>
        <taxon>Isoalcanivorax</taxon>
    </lineage>
</organism>
<dbReference type="Pfam" id="PF03466">
    <property type="entry name" value="LysR_substrate"/>
    <property type="match status" value="1"/>
</dbReference>
<dbReference type="Gene3D" id="3.40.190.290">
    <property type="match status" value="1"/>
</dbReference>
<evidence type="ECO:0000313" key="7">
    <source>
        <dbReference type="Proteomes" id="UP001562065"/>
    </source>
</evidence>
<sequence>MAEPRITLEQWRALVAVVDAGGYAQAAEQLDKSQSAISYAIQKLETVLSLRVFALQGRKAVLTPAGELLYRRAHHLLAEADALERSADALAGRQEAQLRLAVEALYPMWLLLECLDELGRQFPDTRIECTETVLTGTEEALLDGHADLAVMSRVPDGFIGIPLMRCRFLPVAAPQHPLHQIQRPLTLRDLQQHRQLVLRDSGSRRIDAGWLGSEQRWTLSHFATSIHAACQGFGFAWFPEEKIRHELASGQLQPLQLELGSERFADLHLVQAQEHPGPVAEALAQLLVERTAELCRQLAHPSSQSAPSVPSDTEQR</sequence>
<keyword evidence="3" id="KW-0238">DNA-binding</keyword>
<evidence type="ECO:0000256" key="3">
    <source>
        <dbReference type="ARBA" id="ARBA00023125"/>
    </source>
</evidence>
<keyword evidence="7" id="KW-1185">Reference proteome</keyword>
<dbReference type="PROSITE" id="PS50931">
    <property type="entry name" value="HTH_LYSR"/>
    <property type="match status" value="1"/>
</dbReference>